<evidence type="ECO:0000256" key="4">
    <source>
        <dbReference type="SAM" id="Phobius"/>
    </source>
</evidence>
<dbReference type="Proteomes" id="UP000257039">
    <property type="component" value="Unassembled WGS sequence"/>
</dbReference>
<feature type="transmembrane region" description="Helical" evidence="4">
    <location>
        <begin position="350"/>
        <end position="370"/>
    </location>
</feature>
<feature type="transmembrane region" description="Helical" evidence="4">
    <location>
        <begin position="298"/>
        <end position="318"/>
    </location>
</feature>
<evidence type="ECO:0000259" key="5">
    <source>
        <dbReference type="Pfam" id="PF00535"/>
    </source>
</evidence>
<dbReference type="AlphaFoldDB" id="A0A4P9VVJ1"/>
<comment type="caution">
    <text evidence="6">The sequence shown here is derived from an EMBL/GenBank/DDBJ whole genome shotgun (WGS) entry which is preliminary data.</text>
</comment>
<gene>
    <name evidence="6" type="ORF">B9G39_22050</name>
</gene>
<feature type="transmembrane region" description="Helical" evidence="4">
    <location>
        <begin position="6"/>
        <end position="31"/>
    </location>
</feature>
<evidence type="ECO:0000313" key="6">
    <source>
        <dbReference type="EMBL" id="RDH45920.1"/>
    </source>
</evidence>
<dbReference type="Pfam" id="PF00535">
    <property type="entry name" value="Glycos_transf_2"/>
    <property type="match status" value="1"/>
</dbReference>
<evidence type="ECO:0000313" key="7">
    <source>
        <dbReference type="Proteomes" id="UP000257039"/>
    </source>
</evidence>
<protein>
    <submittedName>
        <fullName evidence="6">Glycosyltransferase</fullName>
    </submittedName>
</protein>
<keyword evidence="7" id="KW-1185">Reference proteome</keyword>
<sequence length="387" mass="43478">MLMLLFWLIVLLIAYTYVGYPLCVWLIASFVKVTGTKVDREFDSNVVGRVSVIIPAHNEAQYLVAKLQSILTQSAAEHIVEIIIADDGSTDDTAKVIKCMNDPRIKLIELSRSGKAATLNTAVEASTGELLVLTDADNLWQPGTLQALLMAFLNEKVGAAGGKLEFPAIHQQGTSWGDRYYRLFEGWLRLREDKAGCLINLDGALLVIRKALWQPVPAGVTDDFFISSAALIAGYQLAWVPQAVVEDHSTSKPRQQFQRRVRITLRGLQSMWTRKSLLSTQQPKLAWAFFSHKILRRAVPLLILLLLPLNVMLLSYGVLFKMLFIAQLIAYLLMGLVLVLPGYHWPKPCLFIAFFLQQLVAMSWAFILFLCGHRVLQWTPDTGRQLK</sequence>
<dbReference type="SUPFAM" id="SSF53448">
    <property type="entry name" value="Nucleotide-diphospho-sugar transferases"/>
    <property type="match status" value="1"/>
</dbReference>
<evidence type="ECO:0000256" key="1">
    <source>
        <dbReference type="ARBA" id="ARBA00006739"/>
    </source>
</evidence>
<keyword evidence="3 6" id="KW-0808">Transferase</keyword>
<dbReference type="InterPro" id="IPR029044">
    <property type="entry name" value="Nucleotide-diphossugar_trans"/>
</dbReference>
<reference evidence="6 7" key="1">
    <citation type="submission" date="2017-04" db="EMBL/GenBank/DDBJ databases">
        <title>Draft genome sequence of Zooshikella ganghwensis VG4 isolated from Red Sea sediments.</title>
        <authorList>
            <person name="Rehman Z."/>
            <person name="Alam I."/>
            <person name="Kamau A."/>
            <person name="Bajic V."/>
            <person name="Leiknes T."/>
        </authorList>
    </citation>
    <scope>NUCLEOTIDE SEQUENCE [LARGE SCALE GENOMIC DNA]</scope>
    <source>
        <strain evidence="6 7">VG4</strain>
    </source>
</reference>
<keyword evidence="4" id="KW-0812">Transmembrane</keyword>
<proteinExistence type="inferred from homology"/>
<keyword evidence="4" id="KW-1133">Transmembrane helix</keyword>
<dbReference type="PANTHER" id="PTHR43630">
    <property type="entry name" value="POLY-BETA-1,6-N-ACETYL-D-GLUCOSAMINE SYNTHASE"/>
    <property type="match status" value="1"/>
</dbReference>
<dbReference type="GO" id="GO:0016757">
    <property type="term" value="F:glycosyltransferase activity"/>
    <property type="evidence" value="ECO:0007669"/>
    <property type="project" value="UniProtKB-KW"/>
</dbReference>
<feature type="transmembrane region" description="Helical" evidence="4">
    <location>
        <begin position="324"/>
        <end position="343"/>
    </location>
</feature>
<comment type="similarity">
    <text evidence="1">Belongs to the glycosyltransferase 2 family.</text>
</comment>
<keyword evidence="4" id="KW-0472">Membrane</keyword>
<organism evidence="6 7">
    <name type="scientific">Zooshikella ganghwensis</name>
    <dbReference type="NCBI Taxonomy" id="202772"/>
    <lineage>
        <taxon>Bacteria</taxon>
        <taxon>Pseudomonadati</taxon>
        <taxon>Pseudomonadota</taxon>
        <taxon>Gammaproteobacteria</taxon>
        <taxon>Oceanospirillales</taxon>
        <taxon>Zooshikellaceae</taxon>
        <taxon>Zooshikella</taxon>
    </lineage>
</organism>
<dbReference type="EMBL" id="NDXW01000001">
    <property type="protein sequence ID" value="RDH45920.1"/>
    <property type="molecule type" value="Genomic_DNA"/>
</dbReference>
<dbReference type="PANTHER" id="PTHR43630:SF1">
    <property type="entry name" value="POLY-BETA-1,6-N-ACETYL-D-GLUCOSAMINE SYNTHASE"/>
    <property type="match status" value="1"/>
</dbReference>
<feature type="domain" description="Glycosyltransferase 2-like" evidence="5">
    <location>
        <begin position="51"/>
        <end position="193"/>
    </location>
</feature>
<evidence type="ECO:0000256" key="2">
    <source>
        <dbReference type="ARBA" id="ARBA00022676"/>
    </source>
</evidence>
<accession>A0A4P9VVJ1</accession>
<dbReference type="InterPro" id="IPR001173">
    <property type="entry name" value="Glyco_trans_2-like"/>
</dbReference>
<evidence type="ECO:0000256" key="3">
    <source>
        <dbReference type="ARBA" id="ARBA00022679"/>
    </source>
</evidence>
<keyword evidence="2" id="KW-0328">Glycosyltransferase</keyword>
<dbReference type="Gene3D" id="3.90.550.10">
    <property type="entry name" value="Spore Coat Polysaccharide Biosynthesis Protein SpsA, Chain A"/>
    <property type="match status" value="1"/>
</dbReference>
<name>A0A4P9VVJ1_9GAMM</name>